<accession>A0A427UWF7</accession>
<dbReference type="Proteomes" id="UP000275331">
    <property type="component" value="Unassembled WGS sequence"/>
</dbReference>
<dbReference type="InterPro" id="IPR007684">
    <property type="entry name" value="Znf_Ogr/Delta"/>
</dbReference>
<evidence type="ECO:0000259" key="1">
    <source>
        <dbReference type="Pfam" id="PF04606"/>
    </source>
</evidence>
<dbReference type="AlphaFoldDB" id="A0A427UWF7"/>
<protein>
    <submittedName>
        <fullName evidence="2">Transcriptional regulator</fullName>
    </submittedName>
</protein>
<dbReference type="Pfam" id="PF04606">
    <property type="entry name" value="Ogr_Delta"/>
    <property type="match status" value="1"/>
</dbReference>
<sequence length="90" mass="10042">MRIMKMTCPACLADAKIRKTNRKHPQLADVYCSCSNVECGHTFVMNVAFSHTISPSALKGQGRVKELIDALPEQDRERALEILLAAKNQQ</sequence>
<dbReference type="EMBL" id="RHXB01000009">
    <property type="protein sequence ID" value="RSE24809.1"/>
    <property type="molecule type" value="Genomic_DNA"/>
</dbReference>
<evidence type="ECO:0000313" key="3">
    <source>
        <dbReference type="Proteomes" id="UP000275331"/>
    </source>
</evidence>
<feature type="domain" description="Zinc finger Ogr/Delta-type" evidence="1">
    <location>
        <begin position="7"/>
        <end position="53"/>
    </location>
</feature>
<gene>
    <name evidence="2" type="ORF">EGT71_14145</name>
</gene>
<reference evidence="2 3" key="1">
    <citation type="submission" date="2018-10" db="EMBL/GenBank/DDBJ databases">
        <title>Transmission dynamics of multidrug resistant bacteria on intensive care unit surfaces.</title>
        <authorList>
            <person name="D'Souza A.W."/>
            <person name="Potter R.F."/>
            <person name="Wallace M."/>
            <person name="Shupe A."/>
            <person name="Patel S."/>
            <person name="Sun S."/>
            <person name="Gul D."/>
            <person name="Kwon J.H."/>
            <person name="Andleeb S."/>
            <person name="Burnham C.-A.D."/>
            <person name="Dantas G."/>
        </authorList>
    </citation>
    <scope>NUCLEOTIDE SEQUENCE [LARGE SCALE GENOMIC DNA]</scope>
    <source>
        <strain evidence="2 3">AS_373</strain>
    </source>
</reference>
<name>A0A427UWF7_9ENTR</name>
<proteinExistence type="predicted"/>
<dbReference type="OrthoDB" id="6895359at2"/>
<comment type="caution">
    <text evidence="2">The sequence shown here is derived from an EMBL/GenBank/DDBJ whole genome shotgun (WGS) entry which is preliminary data.</text>
</comment>
<dbReference type="RefSeq" id="WP_125295103.1">
    <property type="nucleotide sequence ID" value="NZ_RHWZ01000015.1"/>
</dbReference>
<organism evidence="2 3">
    <name type="scientific">Atlantibacter subterraneus</name>
    <dbReference type="NCBI Taxonomy" id="255519"/>
    <lineage>
        <taxon>Bacteria</taxon>
        <taxon>Pseudomonadati</taxon>
        <taxon>Pseudomonadota</taxon>
        <taxon>Gammaproteobacteria</taxon>
        <taxon>Enterobacterales</taxon>
        <taxon>Enterobacteriaceae</taxon>
        <taxon>Atlantibacter</taxon>
    </lineage>
</organism>
<evidence type="ECO:0000313" key="2">
    <source>
        <dbReference type="EMBL" id="RSE24809.1"/>
    </source>
</evidence>